<dbReference type="GO" id="GO:0050334">
    <property type="term" value="F:thiaminase activity"/>
    <property type="evidence" value="ECO:0007669"/>
    <property type="project" value="InterPro"/>
</dbReference>
<dbReference type="GeneID" id="55640394"/>
<dbReference type="SUPFAM" id="SSF48613">
    <property type="entry name" value="Heme oxygenase-like"/>
    <property type="match status" value="1"/>
</dbReference>
<dbReference type="PANTHER" id="PTHR43198:SF2">
    <property type="entry name" value="SI:CH1073-67J19.1-RELATED"/>
    <property type="match status" value="1"/>
</dbReference>
<dbReference type="RefSeq" id="WP_174628646.1">
    <property type="nucleotide sequence ID" value="NZ_CP049074.1"/>
</dbReference>
<dbReference type="NCBIfam" id="TIGR04306">
    <property type="entry name" value="salvage_TenA"/>
    <property type="match status" value="1"/>
</dbReference>
<sequence>MTRQERFWSSIQDILRGIESHPFIIGLTDGSLPMDSFKHYIIQDALYLNEFSKVLLMASIKAETQEQRMNFMTHVLDASKVEEGLHSSFLKKWGVDLKLQEMSPANKAYTSFLLSVGYSSTFPEILSAVLPCYWIYMHVGKLLLKKGSPVEEYSRWINTYGGEEYERGVRWAVSQLDEVEVTEEVEKRMLYNFRLASIYEYMFWDSAYRKETFPFSLRV</sequence>
<organism evidence="2 3">
    <name type="scientific">Metallosphaera tengchongensis</name>
    <dbReference type="NCBI Taxonomy" id="1532350"/>
    <lineage>
        <taxon>Archaea</taxon>
        <taxon>Thermoproteota</taxon>
        <taxon>Thermoprotei</taxon>
        <taxon>Sulfolobales</taxon>
        <taxon>Sulfolobaceae</taxon>
        <taxon>Metallosphaera</taxon>
    </lineage>
</organism>
<keyword evidence="3" id="KW-1185">Reference proteome</keyword>
<reference evidence="2 3" key="1">
    <citation type="submission" date="2020-02" db="EMBL/GenBank/DDBJ databases">
        <title>Comparative genome analysis reveals the metabolism and evolution of the thermophilic archaeal genus Metallosphaera.</title>
        <authorList>
            <person name="Jiang C."/>
        </authorList>
    </citation>
    <scope>NUCLEOTIDE SEQUENCE [LARGE SCALE GENOMIC DNA]</scope>
    <source>
        <strain evidence="2 3">Ric-A</strain>
    </source>
</reference>
<dbReference type="CDD" id="cd19365">
    <property type="entry name" value="TenA_C-like"/>
    <property type="match status" value="1"/>
</dbReference>
<dbReference type="GO" id="GO:0005829">
    <property type="term" value="C:cytosol"/>
    <property type="evidence" value="ECO:0007669"/>
    <property type="project" value="TreeGrafter"/>
</dbReference>
<evidence type="ECO:0000313" key="2">
    <source>
        <dbReference type="EMBL" id="QKQ99089.1"/>
    </source>
</evidence>
<dbReference type="InterPro" id="IPR004305">
    <property type="entry name" value="Thiaminase-2/PQQC"/>
</dbReference>
<dbReference type="Proteomes" id="UP000509301">
    <property type="component" value="Chromosome"/>
</dbReference>
<proteinExistence type="predicted"/>
<dbReference type="GO" id="GO:0006772">
    <property type="term" value="P:thiamine metabolic process"/>
    <property type="evidence" value="ECO:0007669"/>
    <property type="project" value="InterPro"/>
</dbReference>
<gene>
    <name evidence="2" type="primary">tenA</name>
    <name evidence="2" type="ORF">GWK48_00570</name>
</gene>
<dbReference type="AlphaFoldDB" id="A0A6N0NVA3"/>
<dbReference type="InterPro" id="IPR016084">
    <property type="entry name" value="Haem_Oase-like_multi-hlx"/>
</dbReference>
<protein>
    <submittedName>
        <fullName evidence="2">Thiaminase II</fullName>
    </submittedName>
</protein>
<evidence type="ECO:0000313" key="3">
    <source>
        <dbReference type="Proteomes" id="UP000509301"/>
    </source>
</evidence>
<dbReference type="InterPro" id="IPR027574">
    <property type="entry name" value="Thiaminase_II"/>
</dbReference>
<accession>A0A6N0NVA3</accession>
<name>A0A6N0NVA3_9CREN</name>
<dbReference type="KEGG" id="mten:GWK48_00570"/>
<dbReference type="EMBL" id="CP049074">
    <property type="protein sequence ID" value="QKQ99089.1"/>
    <property type="molecule type" value="Genomic_DNA"/>
</dbReference>
<dbReference type="Gene3D" id="1.20.910.10">
    <property type="entry name" value="Heme oxygenase-like"/>
    <property type="match status" value="1"/>
</dbReference>
<dbReference type="PANTHER" id="PTHR43198">
    <property type="entry name" value="BIFUNCTIONAL TH2 PROTEIN"/>
    <property type="match status" value="1"/>
</dbReference>
<dbReference type="Pfam" id="PF03070">
    <property type="entry name" value="TENA_THI-4"/>
    <property type="match status" value="1"/>
</dbReference>
<evidence type="ECO:0000259" key="1">
    <source>
        <dbReference type="Pfam" id="PF03070"/>
    </source>
</evidence>
<feature type="domain" description="Thiaminase-2/PQQC" evidence="1">
    <location>
        <begin position="8"/>
        <end position="209"/>
    </location>
</feature>
<dbReference type="InterPro" id="IPR050967">
    <property type="entry name" value="Thiamine_Salvage_TenA"/>
</dbReference>
<dbReference type="OrthoDB" id="85443at2157"/>